<evidence type="ECO:0000256" key="1">
    <source>
        <dbReference type="SAM" id="Phobius"/>
    </source>
</evidence>
<dbReference type="EMBL" id="LT841358">
    <property type="protein sequence ID" value="SMH71148.1"/>
    <property type="molecule type" value="Genomic_DNA"/>
</dbReference>
<protein>
    <submittedName>
        <fullName evidence="2">Uncharacterized protein</fullName>
    </submittedName>
</protein>
<proteinExistence type="predicted"/>
<sequence length="295" mass="34829">MRKILTITLVVIPILAGFSIYYTQSINTFFGTTYASNYLLIGLIMVEAFNGIFTYIAGKRSRLDDRREKHKEFFYDILDQLASSPSVYWETQTINKFSWCEHHDLFENLKSHLQQYELGKLYQQCRAHYDVKTDEMEQKIREFNNYIDRKLESFKDLPDSDEYLGQTKHHIMKKQFEKFMMKSMYDHHVNEYIPLCKIKINVTENRSDLLPSLEVENKGSIAVGDMSTLEKLLDILSPLTFDQNLMSIVKELDTMEKNLDESFKNRFNESRKVFLLDLCEGQQNLKGKCDRCPPR</sequence>
<evidence type="ECO:0000313" key="3">
    <source>
        <dbReference type="Proteomes" id="UP000230607"/>
    </source>
</evidence>
<organism evidence="2 3">
    <name type="scientific">Candidatus Nitrosotalea okcheonensis</name>
    <dbReference type="NCBI Taxonomy" id="1903276"/>
    <lineage>
        <taxon>Archaea</taxon>
        <taxon>Nitrososphaerota</taxon>
        <taxon>Nitrososphaeria</taxon>
        <taxon>Nitrosotaleales</taxon>
        <taxon>Nitrosotaleaceae</taxon>
        <taxon>Nitrosotalea</taxon>
    </lineage>
</organism>
<keyword evidence="1" id="KW-0472">Membrane</keyword>
<reference evidence="3" key="1">
    <citation type="submission" date="2017-03" db="EMBL/GenBank/DDBJ databases">
        <authorList>
            <person name="Herbold C."/>
        </authorList>
    </citation>
    <scope>NUCLEOTIDE SEQUENCE [LARGE SCALE GENOMIC DNA]</scope>
</reference>
<dbReference type="RefSeq" id="WP_157927169.1">
    <property type="nucleotide sequence ID" value="NZ_LT841358.1"/>
</dbReference>
<dbReference type="Proteomes" id="UP000230607">
    <property type="component" value="Chromosome 1"/>
</dbReference>
<keyword evidence="1" id="KW-1133">Transmembrane helix</keyword>
<feature type="transmembrane region" description="Helical" evidence="1">
    <location>
        <begin position="35"/>
        <end position="57"/>
    </location>
</feature>
<gene>
    <name evidence="2" type="ORF">NCS_10955</name>
</gene>
<keyword evidence="3" id="KW-1185">Reference proteome</keyword>
<accession>A0A2H1FEG0</accession>
<dbReference type="AlphaFoldDB" id="A0A2H1FEG0"/>
<name>A0A2H1FEG0_9ARCH</name>
<evidence type="ECO:0000313" key="2">
    <source>
        <dbReference type="EMBL" id="SMH71148.1"/>
    </source>
</evidence>
<keyword evidence="1" id="KW-0812">Transmembrane</keyword>